<organism evidence="3 6">
    <name type="scientific">Levilactobacillus brevis</name>
    <name type="common">Lactobacillus brevis</name>
    <dbReference type="NCBI Taxonomy" id="1580"/>
    <lineage>
        <taxon>Bacteria</taxon>
        <taxon>Bacillati</taxon>
        <taxon>Bacillota</taxon>
        <taxon>Bacilli</taxon>
        <taxon>Lactobacillales</taxon>
        <taxon>Lactobacillaceae</taxon>
        <taxon>Levilactobacillus</taxon>
    </lineage>
</organism>
<dbReference type="Proteomes" id="UP000307074">
    <property type="component" value="Chromosome"/>
</dbReference>
<reference evidence="4 5" key="1">
    <citation type="submission" date="2018-07" db="EMBL/GenBank/DDBJ databases">
        <authorList>
            <person name="Feyereisen M."/>
        </authorList>
    </citation>
    <scope>NUCLEOTIDE SEQUENCE [LARGE SCALE GENOMIC DNA]</scope>
    <source>
        <strain evidence="4 5">UCCLBBS449</strain>
    </source>
</reference>
<dbReference type="SUPFAM" id="SSF52402">
    <property type="entry name" value="Adenine nucleotide alpha hydrolases-like"/>
    <property type="match status" value="1"/>
</dbReference>
<comment type="similarity">
    <text evidence="1">Belongs to the universal stress protein A family.</text>
</comment>
<dbReference type="Proteomes" id="UP000676478">
    <property type="component" value="Unassembled WGS sequence"/>
</dbReference>
<dbReference type="CDD" id="cd00293">
    <property type="entry name" value="USP-like"/>
    <property type="match status" value="1"/>
</dbReference>
<dbReference type="EMBL" id="CP031198">
    <property type="protein sequence ID" value="QCZ52218.1"/>
    <property type="molecule type" value="Genomic_DNA"/>
</dbReference>
<protein>
    <submittedName>
        <fullName evidence="4">Nucleotide-binding protein UspA family</fullName>
    </submittedName>
    <submittedName>
        <fullName evidence="3">Universal stress protein</fullName>
    </submittedName>
</protein>
<dbReference type="InterPro" id="IPR014729">
    <property type="entry name" value="Rossmann-like_a/b/a_fold"/>
</dbReference>
<dbReference type="Pfam" id="PF00582">
    <property type="entry name" value="Usp"/>
    <property type="match status" value="1"/>
</dbReference>
<evidence type="ECO:0000313" key="6">
    <source>
        <dbReference type="Proteomes" id="UP000676478"/>
    </source>
</evidence>
<evidence type="ECO:0000313" key="5">
    <source>
        <dbReference type="Proteomes" id="UP000307074"/>
    </source>
</evidence>
<dbReference type="OrthoDB" id="9789668at2"/>
<dbReference type="InterPro" id="IPR006015">
    <property type="entry name" value="Universal_stress_UspA"/>
</dbReference>
<proteinExistence type="inferred from homology"/>
<evidence type="ECO:0000313" key="4">
    <source>
        <dbReference type="EMBL" id="QCZ52218.1"/>
    </source>
</evidence>
<gene>
    <name evidence="3" type="ORF">JK167_02260</name>
    <name evidence="4" type="ORF">UCCLBBS449_0223</name>
</gene>
<evidence type="ECO:0000313" key="3">
    <source>
        <dbReference type="EMBL" id="MBS1009657.1"/>
    </source>
</evidence>
<dbReference type="AlphaFoldDB" id="A0A0C1M4J1"/>
<feature type="domain" description="UspA" evidence="2">
    <location>
        <begin position="6"/>
        <end position="149"/>
    </location>
</feature>
<reference evidence="3" key="3">
    <citation type="submission" date="2022-09" db="EMBL/GenBank/DDBJ databases">
        <title>Genome-inferred correspondence between phylogeny and metabolic traits in the wild Drosophila gut microbiome.</title>
        <authorList>
            <person name="Bueno E."/>
            <person name="Blow F."/>
            <person name="Douglas A.E."/>
        </authorList>
    </citation>
    <scope>NUCLEOTIDE SEQUENCE</scope>
    <source>
        <strain evidence="3">Dm-2019-70</strain>
    </source>
</reference>
<dbReference type="Gene3D" id="3.40.50.620">
    <property type="entry name" value="HUPs"/>
    <property type="match status" value="1"/>
</dbReference>
<sequence length="173" mass="18669">MAQQHYTNILVPVDGSVQAELALKKAVALAQQSEHAHVDLLNVLRINHYGFYASGSMPGDVIHDLAQDATAYLTSLVETTRAATGFKELAIHVRFGNPKTVIAHEFVADHHNDLIVLGATGMSAVARMVEGSVTAYVSRMANIDVFVVRTDTAGAPIDTKQVVAKNREQPKLP</sequence>
<dbReference type="PANTHER" id="PTHR46268">
    <property type="entry name" value="STRESS RESPONSE PROTEIN NHAX"/>
    <property type="match status" value="1"/>
</dbReference>
<dbReference type="PRINTS" id="PR01438">
    <property type="entry name" value="UNVRSLSTRESS"/>
</dbReference>
<reference evidence="3" key="2">
    <citation type="submission" date="2020-12" db="EMBL/GenBank/DDBJ databases">
        <authorList>
            <person name="Mcmullen J.G."/>
        </authorList>
    </citation>
    <scope>NUCLEOTIDE SEQUENCE</scope>
    <source>
        <strain evidence="3">Dm-2019-70</strain>
    </source>
</reference>
<evidence type="ECO:0000256" key="1">
    <source>
        <dbReference type="ARBA" id="ARBA00008791"/>
    </source>
</evidence>
<dbReference type="EMBL" id="JAERKF010000002">
    <property type="protein sequence ID" value="MBS1009657.1"/>
    <property type="molecule type" value="Genomic_DNA"/>
</dbReference>
<dbReference type="PANTHER" id="PTHR46268:SF6">
    <property type="entry name" value="UNIVERSAL STRESS PROTEIN UP12"/>
    <property type="match status" value="1"/>
</dbReference>
<accession>A0A0C1M4J1</accession>
<dbReference type="InterPro" id="IPR006016">
    <property type="entry name" value="UspA"/>
</dbReference>
<evidence type="ECO:0000259" key="2">
    <source>
        <dbReference type="Pfam" id="PF00582"/>
    </source>
</evidence>
<dbReference type="RefSeq" id="WP_039105629.1">
    <property type="nucleotide sequence ID" value="NZ_CAKMAP010000003.1"/>
</dbReference>
<name>A0A0C1M4J1_LEVBR</name>